<keyword evidence="3" id="KW-0574">Periplasm</keyword>
<dbReference type="GO" id="GO:0044780">
    <property type="term" value="P:bacterial-type flagellum assembly"/>
    <property type="evidence" value="ECO:0007669"/>
    <property type="project" value="InterPro"/>
</dbReference>
<dbReference type="PANTHER" id="PTHR36307:SF1">
    <property type="entry name" value="FLAGELLA BASAL BODY P-RING FORMATION PROTEIN FLGA"/>
    <property type="match status" value="1"/>
</dbReference>
<keyword evidence="6" id="KW-0969">Cilium</keyword>
<feature type="signal peptide" evidence="4">
    <location>
        <begin position="1"/>
        <end position="36"/>
    </location>
</feature>
<dbReference type="AlphaFoldDB" id="A0A1G7D554"/>
<sequence>MSRHTAHRSFTALPLVRMAALAAALALPAAALRAQAVAEPSADLGGITQRWLDDALQRGQSGTANMPLRMEVSVGALDSRLRLAPCARVEPYLPAGSRLWGRTRLGLRCVDGATAWNVFLPVTIKAYGPAWVLTGNVASGAVLTAADATEAEVDWAAETTAIVANPESWVGMVASRQLMAGQAVRQHMVKAPTLFKAGAAVRVVAQGKGYSVTSAGQAITAGAVGETVRIRMENGRVVAGVVSENGTVEITL</sequence>
<dbReference type="CDD" id="cd11614">
    <property type="entry name" value="SAF_CpaB_FlgA_like"/>
    <property type="match status" value="1"/>
</dbReference>
<dbReference type="EMBL" id="FMZC01000018">
    <property type="protein sequence ID" value="SDE46160.1"/>
    <property type="molecule type" value="Genomic_DNA"/>
</dbReference>
<dbReference type="RefSeq" id="WP_092745660.1">
    <property type="nucleotide sequence ID" value="NZ_FMZC01000018.1"/>
</dbReference>
<reference evidence="6 7" key="1">
    <citation type="submission" date="2016-10" db="EMBL/GenBank/DDBJ databases">
        <authorList>
            <person name="de Groot N.N."/>
        </authorList>
    </citation>
    <scope>NUCLEOTIDE SEQUENCE [LARGE SCALE GENOMIC DNA]</scope>
    <source>
        <strain evidence="6 7">DSM 16619</strain>
    </source>
</reference>
<dbReference type="Gene3D" id="2.30.30.760">
    <property type="match status" value="1"/>
</dbReference>
<comment type="subcellular location">
    <subcellularLocation>
        <location evidence="1">Periplasm</location>
    </subcellularLocation>
</comment>
<evidence type="ECO:0000259" key="5">
    <source>
        <dbReference type="SMART" id="SM00858"/>
    </source>
</evidence>
<dbReference type="InterPro" id="IPR039246">
    <property type="entry name" value="Flagellar_FlgA"/>
</dbReference>
<dbReference type="InterPro" id="IPR017585">
    <property type="entry name" value="SAF_FlgA"/>
</dbReference>
<keyword evidence="6" id="KW-0282">Flagellum</keyword>
<evidence type="ECO:0000256" key="4">
    <source>
        <dbReference type="SAM" id="SignalP"/>
    </source>
</evidence>
<feature type="chain" id="PRO_5011614653" evidence="4">
    <location>
        <begin position="37"/>
        <end position="252"/>
    </location>
</feature>
<dbReference type="GO" id="GO:0042597">
    <property type="term" value="C:periplasmic space"/>
    <property type="evidence" value="ECO:0007669"/>
    <property type="project" value="UniProtKB-SubCell"/>
</dbReference>
<dbReference type="NCBIfam" id="TIGR03170">
    <property type="entry name" value="flgA_cterm"/>
    <property type="match status" value="1"/>
</dbReference>
<dbReference type="Pfam" id="PF17656">
    <property type="entry name" value="ChapFlgA_N"/>
    <property type="match status" value="1"/>
</dbReference>
<dbReference type="SMART" id="SM00858">
    <property type="entry name" value="SAF"/>
    <property type="match status" value="1"/>
</dbReference>
<gene>
    <name evidence="6" type="ORF">SAMN05192589_11817</name>
</gene>
<keyword evidence="6" id="KW-0966">Cell projection</keyword>
<proteinExistence type="predicted"/>
<evidence type="ECO:0000256" key="3">
    <source>
        <dbReference type="ARBA" id="ARBA00022764"/>
    </source>
</evidence>
<evidence type="ECO:0000256" key="1">
    <source>
        <dbReference type="ARBA" id="ARBA00004418"/>
    </source>
</evidence>
<name>A0A1G7D554_9BURK</name>
<dbReference type="STRING" id="187868.SAMN05192589_11817"/>
<evidence type="ECO:0000313" key="6">
    <source>
        <dbReference type="EMBL" id="SDE46160.1"/>
    </source>
</evidence>
<dbReference type="Proteomes" id="UP000198781">
    <property type="component" value="Unassembled WGS sequence"/>
</dbReference>
<organism evidence="6 7">
    <name type="scientific">Paracidovorax valerianellae</name>
    <dbReference type="NCBI Taxonomy" id="187868"/>
    <lineage>
        <taxon>Bacteria</taxon>
        <taxon>Pseudomonadati</taxon>
        <taxon>Pseudomonadota</taxon>
        <taxon>Betaproteobacteria</taxon>
        <taxon>Burkholderiales</taxon>
        <taxon>Comamonadaceae</taxon>
        <taxon>Paracidovorax</taxon>
    </lineage>
</organism>
<dbReference type="Gene3D" id="3.90.1210.10">
    <property type="entry name" value="Antifreeze-like/N-acetylneuraminic acid synthase C-terminal domain"/>
    <property type="match status" value="1"/>
</dbReference>
<evidence type="ECO:0000256" key="2">
    <source>
        <dbReference type="ARBA" id="ARBA00022729"/>
    </source>
</evidence>
<dbReference type="InterPro" id="IPR013974">
    <property type="entry name" value="SAF"/>
</dbReference>
<feature type="domain" description="SAF" evidence="5">
    <location>
        <begin position="128"/>
        <end position="190"/>
    </location>
</feature>
<keyword evidence="2 4" id="KW-0732">Signal</keyword>
<evidence type="ECO:0000313" key="7">
    <source>
        <dbReference type="Proteomes" id="UP000198781"/>
    </source>
</evidence>
<protein>
    <submittedName>
        <fullName evidence="6">Flagella basal body P-ring formation protein FlgA</fullName>
    </submittedName>
</protein>
<dbReference type="InterPro" id="IPR041231">
    <property type="entry name" value="FlgA_N"/>
</dbReference>
<keyword evidence="7" id="KW-1185">Reference proteome</keyword>
<dbReference type="PANTHER" id="PTHR36307">
    <property type="entry name" value="FLAGELLA BASAL BODY P-RING FORMATION PROTEIN FLGA"/>
    <property type="match status" value="1"/>
</dbReference>
<dbReference type="OrthoDB" id="8561436at2"/>
<dbReference type="Pfam" id="PF13144">
    <property type="entry name" value="ChapFlgA"/>
    <property type="match status" value="1"/>
</dbReference>
<accession>A0A1G7D554</accession>